<organism evidence="2">
    <name type="scientific">Anguilla anguilla</name>
    <name type="common">European freshwater eel</name>
    <name type="synonym">Muraena anguilla</name>
    <dbReference type="NCBI Taxonomy" id="7936"/>
    <lineage>
        <taxon>Eukaryota</taxon>
        <taxon>Metazoa</taxon>
        <taxon>Chordata</taxon>
        <taxon>Craniata</taxon>
        <taxon>Vertebrata</taxon>
        <taxon>Euteleostomi</taxon>
        <taxon>Actinopterygii</taxon>
        <taxon>Neopterygii</taxon>
        <taxon>Teleostei</taxon>
        <taxon>Anguilliformes</taxon>
        <taxon>Anguillidae</taxon>
        <taxon>Anguilla</taxon>
    </lineage>
</organism>
<feature type="region of interest" description="Disordered" evidence="1">
    <location>
        <begin position="17"/>
        <end position="38"/>
    </location>
</feature>
<evidence type="ECO:0000313" key="2">
    <source>
        <dbReference type="EMBL" id="JAH30106.1"/>
    </source>
</evidence>
<sequence length="74" mass="8367">MGPHSPCQHFPVLQSKVNRAQSEPKISTHWPPHPPVTPPNFTHACLRNVEEPFPNRDGIVTDWVSTRTISFSAR</sequence>
<proteinExistence type="predicted"/>
<reference evidence="2" key="2">
    <citation type="journal article" date="2015" name="Fish Shellfish Immunol.">
        <title>Early steps in the European eel (Anguilla anguilla)-Vibrio vulnificus interaction in the gills: Role of the RtxA13 toxin.</title>
        <authorList>
            <person name="Callol A."/>
            <person name="Pajuelo D."/>
            <person name="Ebbesson L."/>
            <person name="Teles M."/>
            <person name="MacKenzie S."/>
            <person name="Amaro C."/>
        </authorList>
    </citation>
    <scope>NUCLEOTIDE SEQUENCE</scope>
</reference>
<accession>A0A0E9RLS2</accession>
<dbReference type="AlphaFoldDB" id="A0A0E9RLS2"/>
<name>A0A0E9RLS2_ANGAN</name>
<protein>
    <submittedName>
        <fullName evidence="2">Uncharacterized protein</fullName>
    </submittedName>
</protein>
<reference evidence="2" key="1">
    <citation type="submission" date="2014-11" db="EMBL/GenBank/DDBJ databases">
        <authorList>
            <person name="Amaro Gonzalez C."/>
        </authorList>
    </citation>
    <scope>NUCLEOTIDE SEQUENCE</scope>
</reference>
<dbReference type="EMBL" id="GBXM01078471">
    <property type="protein sequence ID" value="JAH30106.1"/>
    <property type="molecule type" value="Transcribed_RNA"/>
</dbReference>
<evidence type="ECO:0000256" key="1">
    <source>
        <dbReference type="SAM" id="MobiDB-lite"/>
    </source>
</evidence>